<organism evidence="1 2">
    <name type="scientific">Setomelanomma holmii</name>
    <dbReference type="NCBI Taxonomy" id="210430"/>
    <lineage>
        <taxon>Eukaryota</taxon>
        <taxon>Fungi</taxon>
        <taxon>Dikarya</taxon>
        <taxon>Ascomycota</taxon>
        <taxon>Pezizomycotina</taxon>
        <taxon>Dothideomycetes</taxon>
        <taxon>Pleosporomycetidae</taxon>
        <taxon>Pleosporales</taxon>
        <taxon>Pleosporineae</taxon>
        <taxon>Phaeosphaeriaceae</taxon>
        <taxon>Setomelanomma</taxon>
    </lineage>
</organism>
<dbReference type="AlphaFoldDB" id="A0A9P4LFN4"/>
<dbReference type="EMBL" id="ML978446">
    <property type="protein sequence ID" value="KAF2022772.1"/>
    <property type="molecule type" value="Genomic_DNA"/>
</dbReference>
<keyword evidence="2" id="KW-1185">Reference proteome</keyword>
<proteinExistence type="predicted"/>
<gene>
    <name evidence="1" type="ORF">EK21DRAFT_95453</name>
</gene>
<evidence type="ECO:0000313" key="2">
    <source>
        <dbReference type="Proteomes" id="UP000799777"/>
    </source>
</evidence>
<dbReference type="OrthoDB" id="4062651at2759"/>
<protein>
    <submittedName>
        <fullName evidence="1">Uncharacterized protein</fullName>
    </submittedName>
</protein>
<comment type="caution">
    <text evidence="1">The sequence shown here is derived from an EMBL/GenBank/DDBJ whole genome shotgun (WGS) entry which is preliminary data.</text>
</comment>
<evidence type="ECO:0000313" key="1">
    <source>
        <dbReference type="EMBL" id="KAF2022772.1"/>
    </source>
</evidence>
<dbReference type="Proteomes" id="UP000799777">
    <property type="component" value="Unassembled WGS sequence"/>
</dbReference>
<name>A0A9P4LFN4_9PLEO</name>
<sequence>MITSRLRQVSEADDKAFDWKMELKLFSDFEQKYGEFLEELLYQVLDHSTWSNPVRTMTESDKRALKETMEISLLPLKKSQASSRGLRIIMLLNSAEKDHATTLGQNAKSSTWSKYWTKEATSEAGSAVEDTDGSEFPHGDHEADVIIERLLDYTLTGSRAKLFELENKERRGALRTQLAQQLKRFELGKFKTFQVADLGSVFSSEWLKHLHDRGILLDPKDELDWSGRGQHVEYHPSDIPTIPLQMRKVLGYSATAIVERSVSAYPTCTQNGQVQPPHDERERYYRGRASSEAAALPYSSCCWHLYPLEELVDPPLPGRRSEPGGAYG</sequence>
<reference evidence="1" key="1">
    <citation type="journal article" date="2020" name="Stud. Mycol.">
        <title>101 Dothideomycetes genomes: a test case for predicting lifestyles and emergence of pathogens.</title>
        <authorList>
            <person name="Haridas S."/>
            <person name="Albert R."/>
            <person name="Binder M."/>
            <person name="Bloem J."/>
            <person name="Labutti K."/>
            <person name="Salamov A."/>
            <person name="Andreopoulos B."/>
            <person name="Baker S."/>
            <person name="Barry K."/>
            <person name="Bills G."/>
            <person name="Bluhm B."/>
            <person name="Cannon C."/>
            <person name="Castanera R."/>
            <person name="Culley D."/>
            <person name="Daum C."/>
            <person name="Ezra D."/>
            <person name="Gonzalez J."/>
            <person name="Henrissat B."/>
            <person name="Kuo A."/>
            <person name="Liang C."/>
            <person name="Lipzen A."/>
            <person name="Lutzoni F."/>
            <person name="Magnuson J."/>
            <person name="Mondo S."/>
            <person name="Nolan M."/>
            <person name="Ohm R."/>
            <person name="Pangilinan J."/>
            <person name="Park H.-J."/>
            <person name="Ramirez L."/>
            <person name="Alfaro M."/>
            <person name="Sun H."/>
            <person name="Tritt A."/>
            <person name="Yoshinaga Y."/>
            <person name="Zwiers L.-H."/>
            <person name="Turgeon B."/>
            <person name="Goodwin S."/>
            <person name="Spatafora J."/>
            <person name="Crous P."/>
            <person name="Grigoriev I."/>
        </authorList>
    </citation>
    <scope>NUCLEOTIDE SEQUENCE</scope>
    <source>
        <strain evidence="1">CBS 110217</strain>
    </source>
</reference>
<accession>A0A9P4LFN4</accession>